<sequence length="154" mass="17070">MRIYLMQHARPVPKEEDPRQPLSRQGVRDAEMVGERLAAAGVRPEVLLHSPKERAKETARIVWRKLGGQGRLQEREDLAPLADPGSVLADLEAATGECLVVGHLPHLGRLATRLLTAGLRDEPPLIRFRQGAVLCLVREAEGWQVAWMLAPELA</sequence>
<name>A0A1M4WII3_9BACT</name>
<organism evidence="2 3">
    <name type="scientific">Desulfacinum infernum DSM 9756</name>
    <dbReference type="NCBI Taxonomy" id="1121391"/>
    <lineage>
        <taxon>Bacteria</taxon>
        <taxon>Pseudomonadati</taxon>
        <taxon>Thermodesulfobacteriota</taxon>
        <taxon>Syntrophobacteria</taxon>
        <taxon>Syntrophobacterales</taxon>
        <taxon>Syntrophobacteraceae</taxon>
        <taxon>Desulfacinum</taxon>
    </lineage>
</organism>
<proteinExistence type="predicted"/>
<evidence type="ECO:0000313" key="3">
    <source>
        <dbReference type="Proteomes" id="UP000184076"/>
    </source>
</evidence>
<reference evidence="3" key="1">
    <citation type="submission" date="2016-11" db="EMBL/GenBank/DDBJ databases">
        <authorList>
            <person name="Varghese N."/>
            <person name="Submissions S."/>
        </authorList>
    </citation>
    <scope>NUCLEOTIDE SEQUENCE [LARGE SCALE GENOMIC DNA]</scope>
    <source>
        <strain evidence="3">DSM 9756</strain>
    </source>
</reference>
<evidence type="ECO:0000256" key="1">
    <source>
        <dbReference type="SAM" id="MobiDB-lite"/>
    </source>
</evidence>
<dbReference type="CDD" id="cd07067">
    <property type="entry name" value="HP_PGM_like"/>
    <property type="match status" value="1"/>
</dbReference>
<accession>A0A1M4WII3</accession>
<keyword evidence="3" id="KW-1185">Reference proteome</keyword>
<dbReference type="InterPro" id="IPR029033">
    <property type="entry name" value="His_PPase_superfam"/>
</dbReference>
<dbReference type="NCBIfam" id="TIGR00249">
    <property type="entry name" value="sixA"/>
    <property type="match status" value="1"/>
</dbReference>
<gene>
    <name evidence="2" type="ORF">SAMN02745206_00879</name>
</gene>
<feature type="region of interest" description="Disordered" evidence="1">
    <location>
        <begin position="7"/>
        <end position="26"/>
    </location>
</feature>
<dbReference type="RefSeq" id="WP_073037421.1">
    <property type="nucleotide sequence ID" value="NZ_FQVB01000007.1"/>
</dbReference>
<dbReference type="Gene3D" id="3.40.50.1240">
    <property type="entry name" value="Phosphoglycerate mutase-like"/>
    <property type="match status" value="1"/>
</dbReference>
<dbReference type="STRING" id="1121391.SAMN02745206_00879"/>
<dbReference type="EMBL" id="FQVB01000007">
    <property type="protein sequence ID" value="SHE81101.1"/>
    <property type="molecule type" value="Genomic_DNA"/>
</dbReference>
<dbReference type="InterPro" id="IPR004449">
    <property type="entry name" value="SixA"/>
</dbReference>
<evidence type="ECO:0000313" key="2">
    <source>
        <dbReference type="EMBL" id="SHE81101.1"/>
    </source>
</evidence>
<dbReference type="Proteomes" id="UP000184076">
    <property type="component" value="Unassembled WGS sequence"/>
</dbReference>
<dbReference type="GO" id="GO:0005737">
    <property type="term" value="C:cytoplasm"/>
    <property type="evidence" value="ECO:0007669"/>
    <property type="project" value="InterPro"/>
</dbReference>
<dbReference type="GO" id="GO:0101006">
    <property type="term" value="F:protein histidine phosphatase activity"/>
    <property type="evidence" value="ECO:0007669"/>
    <property type="project" value="InterPro"/>
</dbReference>
<dbReference type="AlphaFoldDB" id="A0A1M4WII3"/>
<dbReference type="Pfam" id="PF00300">
    <property type="entry name" value="His_Phos_1"/>
    <property type="match status" value="1"/>
</dbReference>
<dbReference type="SUPFAM" id="SSF53254">
    <property type="entry name" value="Phosphoglycerate mutase-like"/>
    <property type="match status" value="1"/>
</dbReference>
<protein>
    <submittedName>
        <fullName evidence="2">Phosphohistidine phosphatase, SixA</fullName>
    </submittedName>
</protein>
<dbReference type="InterPro" id="IPR013078">
    <property type="entry name" value="His_Pase_superF_clade-1"/>
</dbReference>